<gene>
    <name evidence="7" type="ORF">C7382_11135</name>
</gene>
<evidence type="ECO:0000256" key="3">
    <source>
        <dbReference type="ARBA" id="ARBA00022729"/>
    </source>
</evidence>
<proteinExistence type="inferred from homology"/>
<dbReference type="InterPro" id="IPR013783">
    <property type="entry name" value="Ig-like_fold"/>
</dbReference>
<evidence type="ECO:0000313" key="7">
    <source>
        <dbReference type="EMBL" id="PVZ08788.1"/>
    </source>
</evidence>
<evidence type="ECO:0000256" key="4">
    <source>
        <dbReference type="ARBA" id="ARBA00022807"/>
    </source>
</evidence>
<evidence type="ECO:0000256" key="1">
    <source>
        <dbReference type="ARBA" id="ARBA00006067"/>
    </source>
</evidence>
<keyword evidence="8" id="KW-1185">Reference proteome</keyword>
<keyword evidence="7" id="KW-0449">Lipoprotein</keyword>
<dbReference type="GeneID" id="94551080"/>
<dbReference type="AlphaFoldDB" id="A0A2U1F9E6"/>
<evidence type="ECO:0000313" key="8">
    <source>
        <dbReference type="Proteomes" id="UP000245462"/>
    </source>
</evidence>
<dbReference type="InterPro" id="IPR003790">
    <property type="entry name" value="GHL10"/>
</dbReference>
<name>A0A2U1F9E6_9PORP</name>
<dbReference type="EMBL" id="QEKY01000011">
    <property type="protein sequence ID" value="PVZ08788.1"/>
    <property type="molecule type" value="Genomic_DNA"/>
</dbReference>
<organism evidence="7 8">
    <name type="scientific">Porphyromonas loveana</name>
    <dbReference type="NCBI Taxonomy" id="1884669"/>
    <lineage>
        <taxon>Bacteria</taxon>
        <taxon>Pseudomonadati</taxon>
        <taxon>Bacteroidota</taxon>
        <taxon>Bacteroidia</taxon>
        <taxon>Bacteroidales</taxon>
        <taxon>Porphyromonadaceae</taxon>
        <taxon>Porphyromonas</taxon>
    </lineage>
</organism>
<keyword evidence="3" id="KW-0732">Signal</keyword>
<dbReference type="Gene3D" id="3.20.20.80">
    <property type="entry name" value="Glycosidases"/>
    <property type="match status" value="1"/>
</dbReference>
<dbReference type="PANTHER" id="PTHR43405:SF1">
    <property type="entry name" value="GLYCOSYL HYDROLASE DIGH"/>
    <property type="match status" value="1"/>
</dbReference>
<dbReference type="RefSeq" id="WP_116679617.1">
    <property type="nucleotide sequence ID" value="NZ_JBGXZY010000050.1"/>
</dbReference>
<sequence>MHHHYTKPLLPAALLLLLVFVINSCGTRQQAPRPSQAYYPKREFRAAWIQTVYQGEYARLRPEDVRRLLSDRLDKLKEVGCNAVIFQVRPESDAWYVSSIEPWSRFLTGKQGQAPSTPWDPLAFMIDECHRRGMELHAWINPYRASTSGTAGLAPNHPYNRHPEWFVTYNSQLYYDPGIPDCRAYICRIVHDITMRYDIDAIHMDDYFYPYPVAGTAFPDSESFRRYGAGYTSQTKGDWRRENVNKLVREIKQTILQSKPWVRFGISPFGIYRNKRSSALGSETTGLQNYDDLYADVLLWERNGWIDYVIPQIYWEIGHKAADYGTLIDWWGKNTDHKVHLYIGQDVKRTMDARQLYPKMQMQRATAVGQALWPAGEVVNNTGGVADSLRRHYHRYPALIPAYTTMHKDAPRKVKGLHAAWLPSGYHLIWLADKDCTDPVKASYFVVYAFPRGEKPSVDRAESIWTTTPESSIKLPDAHADKDYTYWVTAVDRFHNESKPAKIKVKAWRKHP</sequence>
<dbReference type="GO" id="GO:0006508">
    <property type="term" value="P:proteolysis"/>
    <property type="evidence" value="ECO:0007669"/>
    <property type="project" value="UniProtKB-KW"/>
</dbReference>
<dbReference type="GO" id="GO:0008234">
    <property type="term" value="F:cysteine-type peptidase activity"/>
    <property type="evidence" value="ECO:0007669"/>
    <property type="project" value="UniProtKB-KW"/>
</dbReference>
<feature type="domain" description="Glycosyl hydrolase-like 10" evidence="6">
    <location>
        <begin position="43"/>
        <end position="352"/>
    </location>
</feature>
<dbReference type="InterPro" id="IPR052177">
    <property type="entry name" value="Divisome_Glycosyl_Hydrolase"/>
</dbReference>
<evidence type="ECO:0000259" key="6">
    <source>
        <dbReference type="Pfam" id="PF02638"/>
    </source>
</evidence>
<comment type="caution">
    <text evidence="7">The sequence shown here is derived from an EMBL/GenBank/DDBJ whole genome shotgun (WGS) entry which is preliminary data.</text>
</comment>
<keyword evidence="2" id="KW-0645">Protease</keyword>
<comment type="similarity">
    <text evidence="1">Belongs to the peptidase C25 family.</text>
</comment>
<dbReference type="OrthoDB" id="9773203at2"/>
<keyword evidence="4" id="KW-0788">Thiol protease</keyword>
<dbReference type="SUPFAM" id="SSF51445">
    <property type="entry name" value="(Trans)glycosidases"/>
    <property type="match status" value="1"/>
</dbReference>
<keyword evidence="4" id="KW-0378">Hydrolase</keyword>
<evidence type="ECO:0000256" key="2">
    <source>
        <dbReference type="ARBA" id="ARBA00022670"/>
    </source>
</evidence>
<dbReference type="Pfam" id="PF02638">
    <property type="entry name" value="GHL10"/>
    <property type="match status" value="1"/>
</dbReference>
<accession>A0A2U1F9E6</accession>
<keyword evidence="5" id="KW-0843">Virulence</keyword>
<dbReference type="PANTHER" id="PTHR43405">
    <property type="entry name" value="GLYCOSYL HYDROLASE DIGH"/>
    <property type="match status" value="1"/>
</dbReference>
<dbReference type="Gene3D" id="2.60.40.10">
    <property type="entry name" value="Immunoglobulins"/>
    <property type="match status" value="1"/>
</dbReference>
<protein>
    <submittedName>
        <fullName evidence="7">Uncharacterized lipoprotein YddW (UPF0748 family)</fullName>
    </submittedName>
</protein>
<dbReference type="Proteomes" id="UP000245462">
    <property type="component" value="Unassembled WGS sequence"/>
</dbReference>
<reference evidence="7 8" key="1">
    <citation type="submission" date="2018-04" db="EMBL/GenBank/DDBJ databases">
        <title>Genomic Encyclopedia of Type Strains, Phase IV (KMG-IV): sequencing the most valuable type-strain genomes for metagenomic binning, comparative biology and taxonomic classification.</title>
        <authorList>
            <person name="Goeker M."/>
        </authorList>
    </citation>
    <scope>NUCLEOTIDE SEQUENCE [LARGE SCALE GENOMIC DNA]</scope>
    <source>
        <strain evidence="7 8">DSM 28520</strain>
    </source>
</reference>
<evidence type="ECO:0000256" key="5">
    <source>
        <dbReference type="ARBA" id="ARBA00023026"/>
    </source>
</evidence>
<dbReference type="InterPro" id="IPR017853">
    <property type="entry name" value="GH"/>
</dbReference>